<organism evidence="1 2">
    <name type="scientific">Trichonephila clavata</name>
    <name type="common">Joro spider</name>
    <name type="synonym">Nephila clavata</name>
    <dbReference type="NCBI Taxonomy" id="2740835"/>
    <lineage>
        <taxon>Eukaryota</taxon>
        <taxon>Metazoa</taxon>
        <taxon>Ecdysozoa</taxon>
        <taxon>Arthropoda</taxon>
        <taxon>Chelicerata</taxon>
        <taxon>Arachnida</taxon>
        <taxon>Araneae</taxon>
        <taxon>Araneomorphae</taxon>
        <taxon>Entelegynae</taxon>
        <taxon>Araneoidea</taxon>
        <taxon>Nephilidae</taxon>
        <taxon>Trichonephila</taxon>
    </lineage>
</organism>
<proteinExistence type="predicted"/>
<protein>
    <submittedName>
        <fullName evidence="1">Uncharacterized protein</fullName>
    </submittedName>
</protein>
<keyword evidence="2" id="KW-1185">Reference proteome</keyword>
<comment type="caution">
    <text evidence="1">The sequence shown here is derived from an EMBL/GenBank/DDBJ whole genome shotgun (WGS) entry which is preliminary data.</text>
</comment>
<dbReference type="AlphaFoldDB" id="A0A8X6FSS6"/>
<evidence type="ECO:0000313" key="1">
    <source>
        <dbReference type="EMBL" id="GFQ87612.1"/>
    </source>
</evidence>
<name>A0A8X6FSS6_TRICU</name>
<gene>
    <name evidence="1" type="ORF">TNCT_25721</name>
</gene>
<evidence type="ECO:0000313" key="2">
    <source>
        <dbReference type="Proteomes" id="UP000887116"/>
    </source>
</evidence>
<reference evidence="1" key="1">
    <citation type="submission" date="2020-07" db="EMBL/GenBank/DDBJ databases">
        <title>Multicomponent nature underlies the extraordinary mechanical properties of spider dragline silk.</title>
        <authorList>
            <person name="Kono N."/>
            <person name="Nakamura H."/>
            <person name="Mori M."/>
            <person name="Yoshida Y."/>
            <person name="Ohtoshi R."/>
            <person name="Malay A.D."/>
            <person name="Moran D.A.P."/>
            <person name="Tomita M."/>
            <person name="Numata K."/>
            <person name="Arakawa K."/>
        </authorList>
    </citation>
    <scope>NUCLEOTIDE SEQUENCE</scope>
</reference>
<sequence length="100" mass="11591">MLNSRSTLQIFPVDGMSTLAVEIRFSNHLQLFREAVKTQFIFMNEITRKQKAALVDNSRREYIHHMLWYTRLLNSRHRGNVSVALPCATHCTPSTLSQDT</sequence>
<dbReference type="EMBL" id="BMAO01003413">
    <property type="protein sequence ID" value="GFQ87612.1"/>
    <property type="molecule type" value="Genomic_DNA"/>
</dbReference>
<accession>A0A8X6FSS6</accession>
<dbReference type="Proteomes" id="UP000887116">
    <property type="component" value="Unassembled WGS sequence"/>
</dbReference>